<proteinExistence type="predicted"/>
<dbReference type="RefSeq" id="WP_158867322.1">
    <property type="nucleotide sequence ID" value="NZ_CP046401.1"/>
</dbReference>
<protein>
    <recommendedName>
        <fullName evidence="3">Toxin-antitoxin system YwqK family antitoxin</fullName>
    </recommendedName>
</protein>
<evidence type="ECO:0000313" key="1">
    <source>
        <dbReference type="EMBL" id="QGY44732.1"/>
    </source>
</evidence>
<reference evidence="1 2" key="1">
    <citation type="submission" date="2019-11" db="EMBL/GenBank/DDBJ databases">
        <authorList>
            <person name="Zheng R.K."/>
            <person name="Sun C.M."/>
        </authorList>
    </citation>
    <scope>NUCLEOTIDE SEQUENCE [LARGE SCALE GENOMIC DNA]</scope>
    <source>
        <strain evidence="1 2">WC007</strain>
    </source>
</reference>
<sequence length="346" mass="40456">MRQPLFIILIFTLLVFEGNSQTVEEKVEDALSKWIENPSIDNSQLDLNVLEQFKDSGRFENEIKEGKWIEYELDTSMMGETTTLIVGDKQLPMTHSAKILKKIGSYLKGQKSGSWTTFESYDKKSPFFWTRTEVCNYKDGKKHGEEIVYQGYGEDQSPVVIRNWDNGFEYGIGKVYDLNYPYKLKQVFFNDGEKYWLLEQYYPEGQLEIKYTDSIVSNQELKFMQAFFENGNLEQTGFYTKEDVRCGEWIDYYSNGQIEIIGNYELGNRNGFFEYYFENGQLWTECEYKNGLLWNVKSNFNSKGEKREKGTLKNGTGTFYIYDMDGKLTDIIEFKKGETITKKGSS</sequence>
<dbReference type="SUPFAM" id="SSF82185">
    <property type="entry name" value="Histone H3 K4-specific methyltransferase SET7/9 N-terminal domain"/>
    <property type="match status" value="1"/>
</dbReference>
<dbReference type="KEGG" id="mcos:GM418_13960"/>
<accession>A0A6I6JX83</accession>
<evidence type="ECO:0008006" key="3">
    <source>
        <dbReference type="Google" id="ProtNLM"/>
    </source>
</evidence>
<gene>
    <name evidence="1" type="ORF">GM418_13960</name>
</gene>
<dbReference type="Gene3D" id="2.20.110.10">
    <property type="entry name" value="Histone H3 K4-specific methyltransferase SET7/9 N-terminal domain"/>
    <property type="match status" value="2"/>
</dbReference>
<name>A0A6I6JX83_9BACT</name>
<dbReference type="Pfam" id="PF07661">
    <property type="entry name" value="MORN_2"/>
    <property type="match status" value="2"/>
</dbReference>
<dbReference type="InterPro" id="IPR011652">
    <property type="entry name" value="MORN_2"/>
</dbReference>
<evidence type="ECO:0000313" key="2">
    <source>
        <dbReference type="Proteomes" id="UP000428260"/>
    </source>
</evidence>
<keyword evidence="2" id="KW-1185">Reference proteome</keyword>
<dbReference type="AlphaFoldDB" id="A0A6I6JX83"/>
<dbReference type="Proteomes" id="UP000428260">
    <property type="component" value="Chromosome"/>
</dbReference>
<organism evidence="1 2">
    <name type="scientific">Maribellus comscasis</name>
    <dbReference type="NCBI Taxonomy" id="2681766"/>
    <lineage>
        <taxon>Bacteria</taxon>
        <taxon>Pseudomonadati</taxon>
        <taxon>Bacteroidota</taxon>
        <taxon>Bacteroidia</taxon>
        <taxon>Marinilabiliales</taxon>
        <taxon>Prolixibacteraceae</taxon>
        <taxon>Maribellus</taxon>
    </lineage>
</organism>
<dbReference type="EMBL" id="CP046401">
    <property type="protein sequence ID" value="QGY44732.1"/>
    <property type="molecule type" value="Genomic_DNA"/>
</dbReference>